<evidence type="ECO:0000256" key="6">
    <source>
        <dbReference type="ARBA" id="ARBA00046062"/>
    </source>
</evidence>
<comment type="function">
    <text evidence="6">Involved in endoplasmic reticulum-associated protein degradation (ERAD). Acts as a platform to recruit both UBQLN1 and VCP to the ER during ERAD.</text>
</comment>
<evidence type="ECO:0000256" key="4">
    <source>
        <dbReference type="ARBA" id="ARBA00040925"/>
    </source>
</evidence>
<evidence type="ECO:0000259" key="9">
    <source>
        <dbReference type="PROSITE" id="PS50033"/>
    </source>
</evidence>
<dbReference type="PANTHER" id="PTHR46424:SF1">
    <property type="entry name" value="UBX DOMAIN-CONTAINING PROTEIN 4"/>
    <property type="match status" value="1"/>
</dbReference>
<evidence type="ECO:0000256" key="5">
    <source>
        <dbReference type="ARBA" id="ARBA00041575"/>
    </source>
</evidence>
<dbReference type="InterPro" id="IPR036249">
    <property type="entry name" value="Thioredoxin-like_sf"/>
</dbReference>
<dbReference type="PANTHER" id="PTHR46424">
    <property type="entry name" value="UBX DOMAIN-CONTAINING PROTEIN 4"/>
    <property type="match status" value="1"/>
</dbReference>
<reference evidence="11" key="1">
    <citation type="submission" date="2025-08" db="UniProtKB">
        <authorList>
            <consortium name="RefSeq"/>
        </authorList>
    </citation>
    <scope>IDENTIFICATION</scope>
</reference>
<dbReference type="KEGG" id="dqu:106747342"/>
<evidence type="ECO:0000313" key="10">
    <source>
        <dbReference type="Proteomes" id="UP000515204"/>
    </source>
</evidence>
<dbReference type="SUPFAM" id="SSF54236">
    <property type="entry name" value="Ubiquitin-like"/>
    <property type="match status" value="1"/>
</dbReference>
<name>A0A6P3XPX6_DINQU</name>
<keyword evidence="8" id="KW-0812">Transmembrane</keyword>
<feature type="region of interest" description="Disordered" evidence="7">
    <location>
        <begin position="463"/>
        <end position="492"/>
    </location>
</feature>
<proteinExistence type="predicted"/>
<evidence type="ECO:0000256" key="7">
    <source>
        <dbReference type="SAM" id="MobiDB-lite"/>
    </source>
</evidence>
<evidence type="ECO:0000256" key="1">
    <source>
        <dbReference type="ARBA" id="ARBA00004406"/>
    </source>
</evidence>
<feature type="compositionally biased region" description="Polar residues" evidence="7">
    <location>
        <begin position="530"/>
        <end position="541"/>
    </location>
</feature>
<evidence type="ECO:0000313" key="11">
    <source>
        <dbReference type="RefSeq" id="XP_014480252.1"/>
    </source>
</evidence>
<feature type="region of interest" description="Disordered" evidence="7">
    <location>
        <begin position="240"/>
        <end position="269"/>
    </location>
</feature>
<dbReference type="Proteomes" id="UP000515204">
    <property type="component" value="Unplaced"/>
</dbReference>
<dbReference type="Gene3D" id="3.10.20.90">
    <property type="entry name" value="Phosphatidylinositol 3-kinase Catalytic Subunit, Chain A, domain 1"/>
    <property type="match status" value="1"/>
</dbReference>
<keyword evidence="8" id="KW-1133">Transmembrane helix</keyword>
<dbReference type="GeneID" id="106747342"/>
<dbReference type="Pfam" id="PF23187">
    <property type="entry name" value="UBX7_N"/>
    <property type="match status" value="1"/>
</dbReference>
<evidence type="ECO:0000256" key="2">
    <source>
        <dbReference type="ARBA" id="ARBA00023230"/>
    </source>
</evidence>
<dbReference type="AlphaFoldDB" id="A0A6P3XPX6"/>
<comment type="subcellular location">
    <subcellularLocation>
        <location evidence="1">Endoplasmic reticulum membrane</location>
        <topology evidence="1">Peripheral membrane protein</topology>
    </subcellularLocation>
</comment>
<dbReference type="GO" id="GO:0006986">
    <property type="term" value="P:response to unfolded protein"/>
    <property type="evidence" value="ECO:0007669"/>
    <property type="project" value="UniProtKB-KW"/>
</dbReference>
<comment type="subunit">
    <text evidence="3">Directly interacts with VCP. Interacts with UBQLN1. Forms a complex with VCP and UBQLN1.</text>
</comment>
<keyword evidence="10" id="KW-1185">Reference proteome</keyword>
<dbReference type="GO" id="GO:0005789">
    <property type="term" value="C:endoplasmic reticulum membrane"/>
    <property type="evidence" value="ECO:0007669"/>
    <property type="project" value="UniProtKB-SubCell"/>
</dbReference>
<dbReference type="CDD" id="cd16117">
    <property type="entry name" value="UBX_UBXN4"/>
    <property type="match status" value="1"/>
</dbReference>
<dbReference type="SUPFAM" id="SSF52833">
    <property type="entry name" value="Thioredoxin-like"/>
    <property type="match status" value="1"/>
</dbReference>
<gene>
    <name evidence="11" type="primary">LOC106747342</name>
</gene>
<protein>
    <recommendedName>
        <fullName evidence="4">UBX domain-containing protein 4</fullName>
    </recommendedName>
    <alternativeName>
        <fullName evidence="5">UBX domain-containing protein 2</fullName>
    </alternativeName>
</protein>
<feature type="region of interest" description="Disordered" evidence="7">
    <location>
        <begin position="309"/>
        <end position="333"/>
    </location>
</feature>
<dbReference type="GO" id="GO:0036503">
    <property type="term" value="P:ERAD pathway"/>
    <property type="evidence" value="ECO:0007669"/>
    <property type="project" value="TreeGrafter"/>
</dbReference>
<dbReference type="InterPro" id="IPR001012">
    <property type="entry name" value="UBX_dom"/>
</dbReference>
<sequence length="541" mass="60917">MKWFVGSINEAVVTSKSRKAIFVVFVEGKDDTSAQLAQIINAPEVSSRLEEEHFVAIRVESESEAYGFFVQIYQLVPVPSLFFIGENGTPLEIIAGAVTADDLVLKINNVLTQAGKSNKNASSSLIDAEQKAAAINTNNDAATAAESVESAESNIDDVECHSNTDSVTVESTKVDISNNKDVTEDSIKAATSLNTEDKDNNEKSQENAETTEIQNQELTAEEKVERAQKLIELQRKQRLEEEVKKEREREIERRKRGRDVQKMRQMQQDLEVKQACEERMREKAAEAAAREKVRQQIVQDKLERKQKELALQQQLKQQQQGQEQPKQNPVPSNATVTRIQFRLPSGNSHTGQFEPSSTLRTLRNYVVENIELPFRQFSMSTSFPRRLLTNEEDDKTLLELELVPTAVILILPLKNPNATTTVTSAQDVGFLSRYMWPLFTPVIGVYNFIFVIIGYFFGTNRNSNRQRSNSDSDGAETTRNADRAASSNRRNVAQSSGLFRRYLGNHEGTTIRAQGNIHRLHSDGDDNDENNTWNGNSTQQM</sequence>
<dbReference type="RefSeq" id="XP_014480252.1">
    <property type="nucleotide sequence ID" value="XM_014624766.1"/>
</dbReference>
<accession>A0A6P3XPX6</accession>
<dbReference type="InterPro" id="IPR029071">
    <property type="entry name" value="Ubiquitin-like_domsf"/>
</dbReference>
<dbReference type="SMART" id="SM00166">
    <property type="entry name" value="UBX"/>
    <property type="match status" value="1"/>
</dbReference>
<feature type="compositionally biased region" description="Low complexity" evidence="7">
    <location>
        <begin position="463"/>
        <end position="472"/>
    </location>
</feature>
<dbReference type="Pfam" id="PF00789">
    <property type="entry name" value="UBX"/>
    <property type="match status" value="1"/>
</dbReference>
<keyword evidence="8" id="KW-0472">Membrane</keyword>
<feature type="domain" description="UBX" evidence="9">
    <location>
        <begin position="332"/>
        <end position="410"/>
    </location>
</feature>
<dbReference type="OrthoDB" id="2445133at2759"/>
<feature type="region of interest" description="Disordered" evidence="7">
    <location>
        <begin position="513"/>
        <end position="541"/>
    </location>
</feature>
<keyword evidence="2" id="KW-0834">Unfolded protein response</keyword>
<feature type="compositionally biased region" description="Low complexity" evidence="7">
    <location>
        <begin position="483"/>
        <end position="492"/>
    </location>
</feature>
<feature type="region of interest" description="Disordered" evidence="7">
    <location>
        <begin position="190"/>
        <end position="214"/>
    </location>
</feature>
<organism evidence="10 11">
    <name type="scientific">Dinoponera quadriceps</name>
    <name type="common">South American ant</name>
    <dbReference type="NCBI Taxonomy" id="609295"/>
    <lineage>
        <taxon>Eukaryota</taxon>
        <taxon>Metazoa</taxon>
        <taxon>Ecdysozoa</taxon>
        <taxon>Arthropoda</taxon>
        <taxon>Hexapoda</taxon>
        <taxon>Insecta</taxon>
        <taxon>Pterygota</taxon>
        <taxon>Neoptera</taxon>
        <taxon>Endopterygota</taxon>
        <taxon>Hymenoptera</taxon>
        <taxon>Apocrita</taxon>
        <taxon>Aculeata</taxon>
        <taxon>Formicoidea</taxon>
        <taxon>Formicidae</taxon>
        <taxon>Ponerinae</taxon>
        <taxon>Ponerini</taxon>
        <taxon>Dinoponera</taxon>
    </lineage>
</organism>
<feature type="compositionally biased region" description="Basic and acidic residues" evidence="7">
    <location>
        <begin position="240"/>
        <end position="262"/>
    </location>
</feature>
<evidence type="ECO:0000256" key="3">
    <source>
        <dbReference type="ARBA" id="ARBA00038812"/>
    </source>
</evidence>
<evidence type="ECO:0000256" key="8">
    <source>
        <dbReference type="SAM" id="Phobius"/>
    </source>
</evidence>
<feature type="compositionally biased region" description="Low complexity" evidence="7">
    <location>
        <begin position="309"/>
        <end position="327"/>
    </location>
</feature>
<feature type="transmembrane region" description="Helical" evidence="8">
    <location>
        <begin position="434"/>
        <end position="457"/>
    </location>
</feature>
<feature type="compositionally biased region" description="Basic and acidic residues" evidence="7">
    <location>
        <begin position="195"/>
        <end position="206"/>
    </location>
</feature>
<dbReference type="PROSITE" id="PS50033">
    <property type="entry name" value="UBX"/>
    <property type="match status" value="1"/>
</dbReference>